<dbReference type="RefSeq" id="WP_071933090.1">
    <property type="nucleotide sequence ID" value="NZ_CP016804.1"/>
</dbReference>
<sequence>MTSDETAFLRASWVNVLGNVAKIAVEGTLGLTFGSLALVADAAHSLGDLLASLVVLIWGRLSFRGPDSNHPHGHERVEPLTALFVGVTLVGLAVKIFYDAVTALVEGPQIRFSLLLVFGLAFAIADMILVYWYTDRVNQRLNSTGLNALAKDALNDIYTSFAAVLGIFGAGVGMPIVDPLAGGLVSLLVLKEGLGIARENVHYLTGGAPPQQEIESIRQTVLDHPSVHGVHDLRCHYVGTSIEVELHAEVEGDLTLGAAHDLETELRDRVLERPSVGDVHIHLDPGGMGEWQESA</sequence>
<dbReference type="SUPFAM" id="SSF160240">
    <property type="entry name" value="Cation efflux protein cytoplasmic domain-like"/>
    <property type="match status" value="1"/>
</dbReference>
<dbReference type="SUPFAM" id="SSF161111">
    <property type="entry name" value="Cation efflux protein transmembrane domain-like"/>
    <property type="match status" value="1"/>
</dbReference>
<feature type="transmembrane region" description="Helical" evidence="7">
    <location>
        <begin position="110"/>
        <end position="133"/>
    </location>
</feature>
<dbReference type="Pfam" id="PF01545">
    <property type="entry name" value="Cation_efflux"/>
    <property type="match status" value="1"/>
</dbReference>
<dbReference type="InterPro" id="IPR002524">
    <property type="entry name" value="Cation_efflux"/>
</dbReference>
<evidence type="ECO:0000256" key="5">
    <source>
        <dbReference type="ARBA" id="ARBA00022989"/>
    </source>
</evidence>
<keyword evidence="6 7" id="KW-0472">Membrane</keyword>
<accession>A0A1J1ABV2</accession>
<dbReference type="PANTHER" id="PTHR43840:SF15">
    <property type="entry name" value="MITOCHONDRIAL METAL TRANSPORTER 1-RELATED"/>
    <property type="match status" value="1"/>
</dbReference>
<dbReference type="InterPro" id="IPR027469">
    <property type="entry name" value="Cation_efflux_TMD_sf"/>
</dbReference>
<feature type="transmembrane region" description="Helical" evidence="7">
    <location>
        <begin position="36"/>
        <end position="59"/>
    </location>
</feature>
<dbReference type="GeneID" id="30417696"/>
<reference evidence="11" key="1">
    <citation type="submission" date="2016-08" db="EMBL/GenBank/DDBJ databases">
        <title>Discovery of first anaerobic lithoheterotrophic haloarchae widely represented in hypersaline habitats.</title>
        <authorList>
            <person name="Sorokin D.Y."/>
            <person name="Kublanov I.V."/>
            <person name="Roman P."/>
            <person name="Sinninghe Damste J.S."/>
            <person name="Golyshin P.N."/>
            <person name="Rojo D."/>
            <person name="Ciordia S."/>
            <person name="Mena Md.C."/>
            <person name="Ferrer M."/>
            <person name="Smedile F."/>
            <person name="Messina E."/>
            <person name="La Cono V."/>
            <person name="Yakimov M.M."/>
        </authorList>
    </citation>
    <scope>NUCLEOTIDE SEQUENCE [LARGE SCALE GENOMIC DNA]</scope>
    <source>
        <strain evidence="11">HSR6</strain>
    </source>
</reference>
<dbReference type="InterPro" id="IPR036837">
    <property type="entry name" value="Cation_efflux_CTD_sf"/>
</dbReference>
<keyword evidence="4 7" id="KW-0812">Transmembrane</keyword>
<protein>
    <submittedName>
        <fullName evidence="10">Cation diffusion facilitator family transporter</fullName>
    </submittedName>
</protein>
<dbReference type="AlphaFoldDB" id="A0A1J1ABV2"/>
<name>A0A1J1ABV2_9EURY</name>
<evidence type="ECO:0000256" key="1">
    <source>
        <dbReference type="ARBA" id="ARBA00004141"/>
    </source>
</evidence>
<comment type="similarity">
    <text evidence="2">Belongs to the cation diffusion facilitator (CDF) transporter (TC 2.A.4) family.</text>
</comment>
<dbReference type="Gene3D" id="3.30.70.1350">
    <property type="entry name" value="Cation efflux protein, cytoplasmic domain"/>
    <property type="match status" value="1"/>
</dbReference>
<evidence type="ECO:0000259" key="9">
    <source>
        <dbReference type="Pfam" id="PF16916"/>
    </source>
</evidence>
<dbReference type="InterPro" id="IPR027470">
    <property type="entry name" value="Cation_efflux_CTD"/>
</dbReference>
<dbReference type="Proteomes" id="UP000186165">
    <property type="component" value="Chromosome"/>
</dbReference>
<dbReference type="GO" id="GO:0016020">
    <property type="term" value="C:membrane"/>
    <property type="evidence" value="ECO:0007669"/>
    <property type="project" value="UniProtKB-SubCell"/>
</dbReference>
<feature type="domain" description="Cation efflux protein cytoplasmic" evidence="9">
    <location>
        <begin position="209"/>
        <end position="285"/>
    </location>
</feature>
<organism evidence="10 11">
    <name type="scientific">Halodesulfurarchaeum formicicum</name>
    <dbReference type="NCBI Taxonomy" id="1873524"/>
    <lineage>
        <taxon>Archaea</taxon>
        <taxon>Methanobacteriati</taxon>
        <taxon>Methanobacteriota</taxon>
        <taxon>Stenosarchaea group</taxon>
        <taxon>Halobacteria</taxon>
        <taxon>Halobacteriales</taxon>
        <taxon>Halobacteriaceae</taxon>
        <taxon>Halodesulfurarchaeum</taxon>
    </lineage>
</organism>
<gene>
    <name evidence="10" type="ORF">HSR6_1172</name>
</gene>
<comment type="subcellular location">
    <subcellularLocation>
        <location evidence="1">Membrane</location>
        <topology evidence="1">Multi-pass membrane protein</topology>
    </subcellularLocation>
</comment>
<dbReference type="Pfam" id="PF16916">
    <property type="entry name" value="ZT_dimer"/>
    <property type="match status" value="1"/>
</dbReference>
<dbReference type="InterPro" id="IPR058533">
    <property type="entry name" value="Cation_efflux_TM"/>
</dbReference>
<dbReference type="EMBL" id="CP016804">
    <property type="protein sequence ID" value="APE95620.1"/>
    <property type="molecule type" value="Genomic_DNA"/>
</dbReference>
<feature type="transmembrane region" description="Helical" evidence="7">
    <location>
        <begin position="80"/>
        <end position="98"/>
    </location>
</feature>
<evidence type="ECO:0000259" key="8">
    <source>
        <dbReference type="Pfam" id="PF01545"/>
    </source>
</evidence>
<keyword evidence="5 7" id="KW-1133">Transmembrane helix</keyword>
<feature type="domain" description="Cation efflux protein transmembrane" evidence="8">
    <location>
        <begin position="13"/>
        <end position="204"/>
    </location>
</feature>
<evidence type="ECO:0000256" key="7">
    <source>
        <dbReference type="SAM" id="Phobius"/>
    </source>
</evidence>
<keyword evidence="11" id="KW-1185">Reference proteome</keyword>
<evidence type="ECO:0000256" key="2">
    <source>
        <dbReference type="ARBA" id="ARBA00008114"/>
    </source>
</evidence>
<keyword evidence="3" id="KW-0813">Transport</keyword>
<dbReference type="KEGG" id="hhsr:HSR6_1172"/>
<evidence type="ECO:0000256" key="6">
    <source>
        <dbReference type="ARBA" id="ARBA00023136"/>
    </source>
</evidence>
<dbReference type="NCBIfam" id="TIGR01297">
    <property type="entry name" value="CDF"/>
    <property type="match status" value="1"/>
</dbReference>
<proteinExistence type="inferred from homology"/>
<evidence type="ECO:0000256" key="3">
    <source>
        <dbReference type="ARBA" id="ARBA00022448"/>
    </source>
</evidence>
<dbReference type="Gene3D" id="1.20.1510.10">
    <property type="entry name" value="Cation efflux protein transmembrane domain"/>
    <property type="match status" value="1"/>
</dbReference>
<dbReference type="InterPro" id="IPR050291">
    <property type="entry name" value="CDF_Transporter"/>
</dbReference>
<dbReference type="FunFam" id="1.20.1510.10:FF:000006">
    <property type="entry name" value="Divalent cation efflux transporter"/>
    <property type="match status" value="1"/>
</dbReference>
<dbReference type="PANTHER" id="PTHR43840">
    <property type="entry name" value="MITOCHONDRIAL METAL TRANSPORTER 1-RELATED"/>
    <property type="match status" value="1"/>
</dbReference>
<dbReference type="GO" id="GO:0008324">
    <property type="term" value="F:monoatomic cation transmembrane transporter activity"/>
    <property type="evidence" value="ECO:0007669"/>
    <property type="project" value="InterPro"/>
</dbReference>
<evidence type="ECO:0000313" key="11">
    <source>
        <dbReference type="Proteomes" id="UP000186165"/>
    </source>
</evidence>
<dbReference type="OrthoDB" id="8907at2157"/>
<evidence type="ECO:0000313" key="10">
    <source>
        <dbReference type="EMBL" id="APE95620.1"/>
    </source>
</evidence>
<evidence type="ECO:0000256" key="4">
    <source>
        <dbReference type="ARBA" id="ARBA00022692"/>
    </source>
</evidence>